<evidence type="ECO:0000313" key="1">
    <source>
        <dbReference type="EMBL" id="KYC50437.1"/>
    </source>
</evidence>
<organism evidence="1 2">
    <name type="scientific">Candidatus Methanofastidiosum methylothiophilum</name>
    <dbReference type="NCBI Taxonomy" id="1705564"/>
    <lineage>
        <taxon>Archaea</taxon>
        <taxon>Methanobacteriati</taxon>
        <taxon>Methanobacteriota</taxon>
        <taxon>Stenosarchaea group</taxon>
        <taxon>Candidatus Methanofastidiosia</taxon>
        <taxon>Candidatus Methanofastidiosales</taxon>
        <taxon>Candidatus Methanofastidiosaceae</taxon>
        <taxon>Candidatus Methanofastidiosum</taxon>
    </lineage>
</organism>
<dbReference type="Proteomes" id="UP000075398">
    <property type="component" value="Unassembled WGS sequence"/>
</dbReference>
<name>A0A150IZN6_9EURY</name>
<proteinExistence type="predicted"/>
<sequence length="133" mass="14727">MWALAPDDSVIPRVVFLLVQAPIKEALEFARPGFRLWISCGAISSQADFWPCPLRWIPDPPESTLGRPRYLLEGVPPQPNCPPTGVPTITMLVSRLDLEGWCSICASTIPDEIASMATNYALHQNPSDNDRLQ</sequence>
<protein>
    <submittedName>
        <fullName evidence="1">Uncharacterized protein</fullName>
    </submittedName>
</protein>
<evidence type="ECO:0000313" key="2">
    <source>
        <dbReference type="Proteomes" id="UP000075398"/>
    </source>
</evidence>
<dbReference type="EMBL" id="LNGC01000073">
    <property type="protein sequence ID" value="KYC50437.1"/>
    <property type="molecule type" value="Genomic_DNA"/>
</dbReference>
<accession>A0A150IZN6</accession>
<reference evidence="1 2" key="1">
    <citation type="journal article" date="2016" name="ISME J.">
        <title>Chasing the elusive Euryarchaeota class WSA2: genomes reveal a uniquely fastidious methyl-reducing methanogen.</title>
        <authorList>
            <person name="Nobu M.K."/>
            <person name="Narihiro T."/>
            <person name="Kuroda K."/>
            <person name="Mei R."/>
            <person name="Liu W.T."/>
        </authorList>
    </citation>
    <scope>NUCLEOTIDE SEQUENCE [LARGE SCALE GENOMIC DNA]</scope>
    <source>
        <strain evidence="1">U1lsi0528_Bin055</strain>
    </source>
</reference>
<comment type="caution">
    <text evidence="1">The sequence shown here is derived from an EMBL/GenBank/DDBJ whole genome shotgun (WGS) entry which is preliminary data.</text>
</comment>
<gene>
    <name evidence="1" type="ORF">AMQ22_01465</name>
</gene>
<dbReference type="AlphaFoldDB" id="A0A150IZN6"/>